<feature type="domain" description="ISXO2-like transposase" evidence="2">
    <location>
        <begin position="143"/>
        <end position="300"/>
    </location>
</feature>
<evidence type="ECO:0000259" key="2">
    <source>
        <dbReference type="SMART" id="SM01126"/>
    </source>
</evidence>
<dbReference type="InterPro" id="IPR051354">
    <property type="entry name" value="Transposase_27_IS1"/>
</dbReference>
<feature type="region of interest" description="Disordered" evidence="1">
    <location>
        <begin position="162"/>
        <end position="185"/>
    </location>
</feature>
<evidence type="ECO:0000256" key="1">
    <source>
        <dbReference type="SAM" id="MobiDB-lite"/>
    </source>
</evidence>
<organism evidence="3">
    <name type="scientific">Leptospirillum ferriphilum</name>
    <dbReference type="NCBI Taxonomy" id="178606"/>
    <lineage>
        <taxon>Bacteria</taxon>
        <taxon>Pseudomonadati</taxon>
        <taxon>Nitrospirota</taxon>
        <taxon>Nitrospiria</taxon>
        <taxon>Nitrospirales</taxon>
        <taxon>Nitrospiraceae</taxon>
        <taxon>Leptospirillum</taxon>
    </lineage>
</organism>
<reference evidence="3" key="1">
    <citation type="journal article" date="2020" name="mSystems">
        <title>Genome- and Community-Level Interaction Insights into Carbon Utilization and Element Cycling Functions of Hydrothermarchaeota in Hydrothermal Sediment.</title>
        <authorList>
            <person name="Zhou Z."/>
            <person name="Liu Y."/>
            <person name="Xu W."/>
            <person name="Pan J."/>
            <person name="Luo Z.H."/>
            <person name="Li M."/>
        </authorList>
    </citation>
    <scope>NUCLEOTIDE SEQUENCE [LARGE SCALE GENOMIC DNA]</scope>
    <source>
        <strain evidence="3">SpSt-902</strain>
    </source>
</reference>
<protein>
    <submittedName>
        <fullName evidence="3">IS1595 family transposase</fullName>
    </submittedName>
</protein>
<dbReference type="SMART" id="SM01126">
    <property type="entry name" value="DDE_Tnp_IS1595"/>
    <property type="match status" value="1"/>
</dbReference>
<comment type="caution">
    <text evidence="3">The sequence shown here is derived from an EMBL/GenBank/DDBJ whole genome shotgun (WGS) entry which is preliminary data.</text>
</comment>
<dbReference type="Pfam" id="PF12762">
    <property type="entry name" value="DDE_Tnp_IS1595"/>
    <property type="match status" value="1"/>
</dbReference>
<dbReference type="PANTHER" id="PTHR33293">
    <property type="entry name" value="INSERTION ELEMENT IS1 1 PROTEIN INSB-RELATED"/>
    <property type="match status" value="1"/>
</dbReference>
<evidence type="ECO:0000313" key="3">
    <source>
        <dbReference type="EMBL" id="HFT92846.1"/>
    </source>
</evidence>
<dbReference type="EMBL" id="DTMM01000058">
    <property type="protein sequence ID" value="HFT92846.1"/>
    <property type="molecule type" value="Genomic_DNA"/>
</dbReference>
<dbReference type="AlphaFoldDB" id="A0A7C3LRW2"/>
<dbReference type="InterPro" id="IPR024445">
    <property type="entry name" value="Tnp_ISXO2-like"/>
</dbReference>
<name>A0A7C3LRW2_9BACT</name>
<gene>
    <name evidence="3" type="ORF">ENX03_02670</name>
</gene>
<sequence>MNPRDSKELRRSTQDLTPQQRHVLAEDLQDATQTENPVLAQIDRAFSEHPRCPHCQDEHVAKWGRVKGLQRYRCEACRRQFTPLTNTPLSGLRKREKWGAYLEAMEDGLSVRKAAQRIGVNHKTTFLWRHRFLACPAKEKPTLLRGIVESDETFIRRSRKGERYMERPARKRGTRAPNTGTDPNHWVPVLVARDRSAVTTDIILSEVTAQTLKNTLVPVLDKEAVLCHDGLPQYFTMARATGIAHRTVYAAHGKRVVKGIFHIQNVNAYHSRLKGWMERFHGVATRYLPNSLGWRRFLERPSAPMGFPERIILAIVAPAGHHSHAGT</sequence>
<dbReference type="NCBIfam" id="NF033547">
    <property type="entry name" value="transpos_IS1595"/>
    <property type="match status" value="1"/>
</dbReference>
<accession>A0A7C3LRW2</accession>
<proteinExistence type="predicted"/>